<keyword evidence="5" id="KW-1185">Reference proteome</keyword>
<dbReference type="OrthoDB" id="9776685at2"/>
<feature type="region of interest" description="Disordered" evidence="1">
    <location>
        <begin position="41"/>
        <end position="61"/>
    </location>
</feature>
<dbReference type="RefSeq" id="WP_052333384.1">
    <property type="nucleotide sequence ID" value="NZ_BIMM01000002.1"/>
</dbReference>
<evidence type="ECO:0000313" key="4">
    <source>
        <dbReference type="EMBL" id="PLT45368.1"/>
    </source>
</evidence>
<keyword evidence="2" id="KW-0812">Transmembrane</keyword>
<keyword evidence="2" id="KW-1133">Transmembrane helix</keyword>
<sequence length="338" mass="36470">MTQGFIWIAAAAGALAALLIAASIYFYRMAIHRSPKTYLEGDPDLPQLPEPKAGEGSAADHQAWLRGRAPEEAELLSPDGLKLRAYWLPAPGGSARTAILAHGYSGEAKQMAGFARFYAEQLGWNVLLPDARGHGRSGGGYIGFGWPERKDYLGWIDWALARTGSDAEIVLHGISMGGATVCMTAGEALPPQVKAIVADCPYTSVKDELTFQLKRMYKLPPFPFLPLTSALTKLLAGYSFGEASALKQVRQAKVPMLFIHGGADTFVPTWMGVKLHEACPQPKELLVVPGAEHGAARQKAPVQYDAAVRAFLERWLAPDPLSSITAMEPVRGDLLCTT</sequence>
<evidence type="ECO:0000256" key="2">
    <source>
        <dbReference type="SAM" id="Phobius"/>
    </source>
</evidence>
<dbReference type="SUPFAM" id="SSF53474">
    <property type="entry name" value="alpha/beta-Hydrolases"/>
    <property type="match status" value="1"/>
</dbReference>
<dbReference type="Gene3D" id="3.40.50.1820">
    <property type="entry name" value="alpha/beta hydrolase"/>
    <property type="match status" value="1"/>
</dbReference>
<evidence type="ECO:0000259" key="3">
    <source>
        <dbReference type="Pfam" id="PF00326"/>
    </source>
</evidence>
<dbReference type="AlphaFoldDB" id="A0A2N5N4V2"/>
<dbReference type="GO" id="GO:0008236">
    <property type="term" value="F:serine-type peptidase activity"/>
    <property type="evidence" value="ECO:0007669"/>
    <property type="project" value="InterPro"/>
</dbReference>
<dbReference type="PANTHER" id="PTHR43358">
    <property type="entry name" value="ALPHA/BETA-HYDROLASE"/>
    <property type="match status" value="1"/>
</dbReference>
<dbReference type="InterPro" id="IPR029058">
    <property type="entry name" value="AB_hydrolase_fold"/>
</dbReference>
<reference evidence="4 5" key="1">
    <citation type="submission" date="2017-05" db="EMBL/GenBank/DDBJ databases">
        <title>Functional genome analysis of Paenibacillus pasadenensis strain R16: insights on endophytic life style and antifungal activity.</title>
        <authorList>
            <person name="Passera A."/>
            <person name="Marcolungo L."/>
            <person name="Casati P."/>
            <person name="Brasca M."/>
            <person name="Quaglino F."/>
            <person name="Delledonne M."/>
        </authorList>
    </citation>
    <scope>NUCLEOTIDE SEQUENCE [LARGE SCALE GENOMIC DNA]</scope>
    <source>
        <strain evidence="4 5">R16</strain>
    </source>
</reference>
<keyword evidence="2" id="KW-0472">Membrane</keyword>
<dbReference type="GO" id="GO:0006508">
    <property type="term" value="P:proteolysis"/>
    <property type="evidence" value="ECO:0007669"/>
    <property type="project" value="InterPro"/>
</dbReference>
<dbReference type="PANTHER" id="PTHR43358:SF4">
    <property type="entry name" value="ALPHA_BETA HYDROLASE FOLD-1 DOMAIN-CONTAINING PROTEIN"/>
    <property type="match status" value="1"/>
</dbReference>
<protein>
    <submittedName>
        <fullName evidence="4">Hydrolase of the alpha/beta superfamily</fullName>
    </submittedName>
</protein>
<evidence type="ECO:0000313" key="5">
    <source>
        <dbReference type="Proteomes" id="UP000234789"/>
    </source>
</evidence>
<accession>A0A2N5N4V2</accession>
<comment type="caution">
    <text evidence="4">The sequence shown here is derived from an EMBL/GenBank/DDBJ whole genome shotgun (WGS) entry which is preliminary data.</text>
</comment>
<dbReference type="Pfam" id="PF00326">
    <property type="entry name" value="Peptidase_S9"/>
    <property type="match status" value="1"/>
</dbReference>
<proteinExistence type="predicted"/>
<name>A0A2N5N4V2_9BACL</name>
<dbReference type="Proteomes" id="UP000234789">
    <property type="component" value="Unassembled WGS sequence"/>
</dbReference>
<organism evidence="4 5">
    <name type="scientific">Paenibacillus pasadenensis</name>
    <dbReference type="NCBI Taxonomy" id="217090"/>
    <lineage>
        <taxon>Bacteria</taxon>
        <taxon>Bacillati</taxon>
        <taxon>Bacillota</taxon>
        <taxon>Bacilli</taxon>
        <taxon>Bacillales</taxon>
        <taxon>Paenibacillaceae</taxon>
        <taxon>Paenibacillus</taxon>
    </lineage>
</organism>
<gene>
    <name evidence="4" type="ORF">B8V81_3799</name>
</gene>
<evidence type="ECO:0000256" key="1">
    <source>
        <dbReference type="SAM" id="MobiDB-lite"/>
    </source>
</evidence>
<feature type="transmembrane region" description="Helical" evidence="2">
    <location>
        <begin position="6"/>
        <end position="27"/>
    </location>
</feature>
<dbReference type="EMBL" id="NFEZ01000004">
    <property type="protein sequence ID" value="PLT45368.1"/>
    <property type="molecule type" value="Genomic_DNA"/>
</dbReference>
<dbReference type="InterPro" id="IPR001375">
    <property type="entry name" value="Peptidase_S9_cat"/>
</dbReference>
<keyword evidence="4" id="KW-0378">Hydrolase</keyword>
<feature type="domain" description="Peptidase S9 prolyl oligopeptidase catalytic" evidence="3">
    <location>
        <begin position="121"/>
        <end position="317"/>
    </location>
</feature>
<dbReference type="InterPro" id="IPR052920">
    <property type="entry name" value="DNA-binding_regulatory"/>
</dbReference>